<feature type="domain" description="MATH" evidence="3">
    <location>
        <begin position="279"/>
        <end position="450"/>
    </location>
</feature>
<dbReference type="SUPFAM" id="SSF49599">
    <property type="entry name" value="TRAF domain-like"/>
    <property type="match status" value="1"/>
</dbReference>
<dbReference type="Gene3D" id="1.25.40.420">
    <property type="match status" value="1"/>
</dbReference>
<reference evidence="4 5" key="1">
    <citation type="submission" date="2024-10" db="EMBL/GenBank/DDBJ databases">
        <authorList>
            <person name="Kim D."/>
        </authorList>
    </citation>
    <scope>NUCLEOTIDE SEQUENCE [LARGE SCALE GENOMIC DNA]</scope>
    <source>
        <strain evidence="4">BH-2024</strain>
    </source>
</reference>
<feature type="domain" description="BTB" evidence="2">
    <location>
        <begin position="17"/>
        <end position="94"/>
    </location>
</feature>
<dbReference type="InterPro" id="IPR000210">
    <property type="entry name" value="BTB/POZ_dom"/>
</dbReference>
<evidence type="ECO:0000259" key="2">
    <source>
        <dbReference type="PROSITE" id="PS50097"/>
    </source>
</evidence>
<comment type="caution">
    <text evidence="4">The sequence shown here is derived from an EMBL/GenBank/DDBJ whole genome shotgun (WGS) entry which is preliminary data.</text>
</comment>
<accession>A0ABD2ID05</accession>
<evidence type="ECO:0000256" key="1">
    <source>
        <dbReference type="SAM" id="MobiDB-lite"/>
    </source>
</evidence>
<evidence type="ECO:0000259" key="3">
    <source>
        <dbReference type="PROSITE" id="PS50144"/>
    </source>
</evidence>
<evidence type="ECO:0000313" key="5">
    <source>
        <dbReference type="Proteomes" id="UP001620626"/>
    </source>
</evidence>
<sequence>MSSKSVVKHLLSTGEDADVYFLVGDEDGKELLPAHKLILKHASEVFAAMFRFDAKNEKAEFASANCPVEVPDIKATAFKVMLCFIYTEDLSELNGDNAMAVLYAAKKYNIPDLVDASLQIPVSSLRNVFFAYAQALLLNWRSVDFLQIDQNMLCNLLESDRLLLSNEFEIWKAAIRWADKKCRQNGMKWSSENRRSVLGPALFKIRFPNIHEENFAKSVVPSGVLTIEEVIGVYQFNSQPYLCHPYRYPYGVPGLYALKFPSHGRISDWNKAKCSIKRRGTLALEIKNLSKFAQENIGSERKSKTVFIKGLPWKIRAYIRTKKEAPEHSDSGESDSEDNPTEMDNRTEVDNWTIEKKNGSTDNEKWLAIYLVCDAPKEDDDWICQCSSTVRIVSQKSGVRDYKRGEFTKEDTFYNEFNSWGYANFISFAELMDESRGLYDKNEDKVIFAIDFTMKDEKTEDKS</sequence>
<dbReference type="SMART" id="SM00061">
    <property type="entry name" value="MATH"/>
    <property type="match status" value="1"/>
</dbReference>
<feature type="compositionally biased region" description="Acidic residues" evidence="1">
    <location>
        <begin position="332"/>
        <end position="341"/>
    </location>
</feature>
<name>A0ABD2ID05_9BILA</name>
<dbReference type="Gene3D" id="3.30.710.10">
    <property type="entry name" value="Potassium Channel Kv1.1, Chain A"/>
    <property type="match status" value="1"/>
</dbReference>
<dbReference type="Pfam" id="PF00651">
    <property type="entry name" value="BTB"/>
    <property type="match status" value="1"/>
</dbReference>
<dbReference type="Proteomes" id="UP001620626">
    <property type="component" value="Unassembled WGS sequence"/>
</dbReference>
<dbReference type="PANTHER" id="PTHR45774:SF3">
    <property type="entry name" value="BTB (POZ) DOMAIN-CONTAINING 2B-RELATED"/>
    <property type="match status" value="1"/>
</dbReference>
<feature type="region of interest" description="Disordered" evidence="1">
    <location>
        <begin position="324"/>
        <end position="355"/>
    </location>
</feature>
<dbReference type="Pfam" id="PF07707">
    <property type="entry name" value="BACK"/>
    <property type="match status" value="1"/>
</dbReference>
<keyword evidence="5" id="KW-1185">Reference proteome</keyword>
<dbReference type="SUPFAM" id="SSF54695">
    <property type="entry name" value="POZ domain"/>
    <property type="match status" value="1"/>
</dbReference>
<dbReference type="PROSITE" id="PS50097">
    <property type="entry name" value="BTB"/>
    <property type="match status" value="1"/>
</dbReference>
<evidence type="ECO:0000313" key="4">
    <source>
        <dbReference type="EMBL" id="KAL3076992.1"/>
    </source>
</evidence>
<dbReference type="Gene3D" id="2.60.210.10">
    <property type="entry name" value="Apoptosis, Tumor Necrosis Factor Receptor Associated Protein 2, Chain A"/>
    <property type="match status" value="1"/>
</dbReference>
<dbReference type="InterPro" id="IPR002083">
    <property type="entry name" value="MATH/TRAF_dom"/>
</dbReference>
<dbReference type="Pfam" id="PF22486">
    <property type="entry name" value="MATH_2"/>
    <property type="match status" value="1"/>
</dbReference>
<protein>
    <recommendedName>
        <fullName evidence="6">BTB domain-containing protein</fullName>
    </recommendedName>
</protein>
<dbReference type="PANTHER" id="PTHR45774">
    <property type="entry name" value="BTB/POZ DOMAIN-CONTAINING"/>
    <property type="match status" value="1"/>
</dbReference>
<dbReference type="AlphaFoldDB" id="A0ABD2ID05"/>
<dbReference type="SMART" id="SM00225">
    <property type="entry name" value="BTB"/>
    <property type="match status" value="1"/>
</dbReference>
<organism evidence="4 5">
    <name type="scientific">Heterodera trifolii</name>
    <dbReference type="NCBI Taxonomy" id="157864"/>
    <lineage>
        <taxon>Eukaryota</taxon>
        <taxon>Metazoa</taxon>
        <taxon>Ecdysozoa</taxon>
        <taxon>Nematoda</taxon>
        <taxon>Chromadorea</taxon>
        <taxon>Rhabditida</taxon>
        <taxon>Tylenchina</taxon>
        <taxon>Tylenchomorpha</taxon>
        <taxon>Tylenchoidea</taxon>
        <taxon>Heteroderidae</taxon>
        <taxon>Heteroderinae</taxon>
        <taxon>Heterodera</taxon>
    </lineage>
</organism>
<dbReference type="PROSITE" id="PS50144">
    <property type="entry name" value="MATH"/>
    <property type="match status" value="1"/>
</dbReference>
<proteinExistence type="predicted"/>
<feature type="compositionally biased region" description="Basic and acidic residues" evidence="1">
    <location>
        <begin position="343"/>
        <end position="355"/>
    </location>
</feature>
<gene>
    <name evidence="4" type="ORF">niasHT_039346</name>
</gene>
<dbReference type="EMBL" id="JBICBT010001237">
    <property type="protein sequence ID" value="KAL3076992.1"/>
    <property type="molecule type" value="Genomic_DNA"/>
</dbReference>
<dbReference type="SMART" id="SM00875">
    <property type="entry name" value="BACK"/>
    <property type="match status" value="1"/>
</dbReference>
<evidence type="ECO:0008006" key="6">
    <source>
        <dbReference type="Google" id="ProtNLM"/>
    </source>
</evidence>
<dbReference type="InterPro" id="IPR011333">
    <property type="entry name" value="SKP1/BTB/POZ_sf"/>
</dbReference>
<dbReference type="InterPro" id="IPR008974">
    <property type="entry name" value="TRAF-like"/>
</dbReference>
<dbReference type="InterPro" id="IPR011705">
    <property type="entry name" value="BACK"/>
</dbReference>